<dbReference type="SUPFAM" id="SSF49785">
    <property type="entry name" value="Galactose-binding domain-like"/>
    <property type="match status" value="1"/>
</dbReference>
<dbReference type="EMBL" id="CDMZ01004130">
    <property type="protein sequence ID" value="CEM48723.1"/>
    <property type="molecule type" value="Genomic_DNA"/>
</dbReference>
<dbReference type="AlphaFoldDB" id="A0A0G4HW69"/>
<dbReference type="Gene3D" id="2.10.70.10">
    <property type="entry name" value="Complement Module, domain 1"/>
    <property type="match status" value="6"/>
</dbReference>
<feature type="domain" description="Sushi" evidence="4">
    <location>
        <begin position="292"/>
        <end position="365"/>
    </location>
</feature>
<dbReference type="SUPFAM" id="SSF57535">
    <property type="entry name" value="Complement control module/SCR domain"/>
    <property type="match status" value="6"/>
</dbReference>
<keyword evidence="3" id="KW-1015">Disulfide bond</keyword>
<feature type="domain" description="Sushi" evidence="4">
    <location>
        <begin position="366"/>
        <end position="440"/>
    </location>
</feature>
<evidence type="ECO:0000313" key="5">
    <source>
        <dbReference type="EMBL" id="CEM48723.1"/>
    </source>
</evidence>
<evidence type="ECO:0000256" key="3">
    <source>
        <dbReference type="ARBA" id="ARBA00023157"/>
    </source>
</evidence>
<dbReference type="InterPro" id="IPR035976">
    <property type="entry name" value="Sushi/SCR/CCP_sf"/>
</dbReference>
<proteinExistence type="predicted"/>
<dbReference type="PANTHER" id="PTHR45656:SF4">
    <property type="entry name" value="PROTEIN CBR-CLEC-78"/>
    <property type="match status" value="1"/>
</dbReference>
<reference evidence="5" key="1">
    <citation type="submission" date="2014-11" db="EMBL/GenBank/DDBJ databases">
        <authorList>
            <person name="Otto D Thomas"/>
            <person name="Naeem Raeece"/>
        </authorList>
    </citation>
    <scope>NUCLEOTIDE SEQUENCE</scope>
</reference>
<dbReference type="PhylomeDB" id="A0A0G4HW69"/>
<evidence type="ECO:0000256" key="2">
    <source>
        <dbReference type="ARBA" id="ARBA00022737"/>
    </source>
</evidence>
<dbReference type="InterPro" id="IPR008979">
    <property type="entry name" value="Galactose-bd-like_sf"/>
</dbReference>
<feature type="domain" description="Sushi" evidence="4">
    <location>
        <begin position="591"/>
        <end position="664"/>
    </location>
</feature>
<dbReference type="PROSITE" id="PS50923">
    <property type="entry name" value="SUSHI"/>
    <property type="match status" value="6"/>
</dbReference>
<dbReference type="PROSITE" id="PS51257">
    <property type="entry name" value="PROKAR_LIPOPROTEIN"/>
    <property type="match status" value="1"/>
</dbReference>
<dbReference type="PANTHER" id="PTHR45656">
    <property type="entry name" value="PROTEIN CBR-CLEC-78"/>
    <property type="match status" value="1"/>
</dbReference>
<dbReference type="InterPro" id="IPR000436">
    <property type="entry name" value="Sushi_SCR_CCP_dom"/>
</dbReference>
<sequence length="665" mass="69691">MCQGNKKIQHPVSLISAAVSCDEVNDPQPNTLSTEVVRSDSGQAGTTTQTATFTYSCNNGYQISGTADPTFTCTGTGYGISAWQGGTVPTCTATGVQLPPPDIGDAFSWTKDGTVTYGGQHTFYMDKSAGECPGRYRVRTNMSWRNKTPASSSWHAGENPPTGAFDSLSDSPWYSSPASTCSSSVDCNLELILEVPCSVSIGRFGVQARETCCPDRSPTEMILSGSSDSGSSWTQIGSISGVTWSSNNETQMFNGDSSQGPFSWFKFDVQRTGTSSADHVMIGNLYLFTPTVSCDEVNDPQPNTLSAEVVRSDSGQAGTTTQTATFTYSCNNGYQISGTADPTFTCTGTAYATSQWQGTVPTCTAVSCDEVNDPQPNALSAEVIRSDSSQAGTTTQTATFTYSCNNGYQISGTANPTFTCTGTAYATSQWQGGTVPTCTAVACDEVNDPQPNALSAEVVRSDSGQAGTTTQTATFTYSCNNGYQISGTANPTFTCTGTAYATSQWQGGTLPTCTAVSCDEVNDPQPNTLSAEVIRSDSNQTGTTTQTATFTYSCNNGYQISGTANPTFTCTGTAYATSQWQGGTVPTCTAVSCDEVNDPQPNTLSAEVIRSNSSQAGTTTQTATFTYSCNNGYQISGTADPTFTCTGTAYATSQWQGTVPTCTGE</sequence>
<accession>A0A0G4HW69</accession>
<gene>
    <name evidence="5" type="ORF">Cvel_32568</name>
</gene>
<dbReference type="VEuPathDB" id="CryptoDB:Cvel_32568"/>
<feature type="domain" description="Sushi" evidence="4">
    <location>
        <begin position="441"/>
        <end position="515"/>
    </location>
</feature>
<protein>
    <recommendedName>
        <fullName evidence="4">Sushi domain-containing protein</fullName>
    </recommendedName>
</protein>
<organism evidence="5">
    <name type="scientific">Chromera velia CCMP2878</name>
    <dbReference type="NCBI Taxonomy" id="1169474"/>
    <lineage>
        <taxon>Eukaryota</taxon>
        <taxon>Sar</taxon>
        <taxon>Alveolata</taxon>
        <taxon>Colpodellida</taxon>
        <taxon>Chromeraceae</taxon>
        <taxon>Chromera</taxon>
    </lineage>
</organism>
<dbReference type="Pfam" id="PF00084">
    <property type="entry name" value="Sushi"/>
    <property type="match status" value="6"/>
</dbReference>
<evidence type="ECO:0000259" key="4">
    <source>
        <dbReference type="PROSITE" id="PS50923"/>
    </source>
</evidence>
<feature type="domain" description="Sushi" evidence="4">
    <location>
        <begin position="516"/>
        <end position="590"/>
    </location>
</feature>
<keyword evidence="1" id="KW-0732">Signal</keyword>
<name>A0A0G4HW69_9ALVE</name>
<evidence type="ECO:0000256" key="1">
    <source>
        <dbReference type="ARBA" id="ARBA00022729"/>
    </source>
</evidence>
<dbReference type="SMART" id="SM00032">
    <property type="entry name" value="CCP"/>
    <property type="match status" value="6"/>
</dbReference>
<feature type="domain" description="Sushi" evidence="4">
    <location>
        <begin position="19"/>
        <end position="93"/>
    </location>
</feature>
<dbReference type="InterPro" id="IPR051277">
    <property type="entry name" value="SEZ6_CSMD_C4BPB_Regulators"/>
</dbReference>
<keyword evidence="2" id="KW-0677">Repeat</keyword>